<comment type="caution">
    <text evidence="8">The sequence shown here is derived from an EMBL/GenBank/DDBJ whole genome shotgun (WGS) entry which is preliminary data.</text>
</comment>
<feature type="domain" description="Rab3-GAP regulatory subunit N-terminal" evidence="6">
    <location>
        <begin position="86"/>
        <end position="493"/>
    </location>
</feature>
<evidence type="ECO:0000256" key="4">
    <source>
        <dbReference type="ARBA" id="ARBA00022490"/>
    </source>
</evidence>
<feature type="compositionally biased region" description="Gly residues" evidence="5">
    <location>
        <begin position="58"/>
        <end position="70"/>
    </location>
</feature>
<protein>
    <recommendedName>
        <fullName evidence="10">Rab3 GTPase-activating protein non-catalytic subunit</fullName>
    </recommendedName>
</protein>
<feature type="region of interest" description="Disordered" evidence="5">
    <location>
        <begin position="874"/>
        <end position="899"/>
    </location>
</feature>
<organism evidence="8 9">
    <name type="scientific">Petrolisthes cinctipes</name>
    <name type="common">Flat porcelain crab</name>
    <dbReference type="NCBI Taxonomy" id="88211"/>
    <lineage>
        <taxon>Eukaryota</taxon>
        <taxon>Metazoa</taxon>
        <taxon>Ecdysozoa</taxon>
        <taxon>Arthropoda</taxon>
        <taxon>Crustacea</taxon>
        <taxon>Multicrustacea</taxon>
        <taxon>Malacostraca</taxon>
        <taxon>Eumalacostraca</taxon>
        <taxon>Eucarida</taxon>
        <taxon>Decapoda</taxon>
        <taxon>Pleocyemata</taxon>
        <taxon>Anomura</taxon>
        <taxon>Galatheoidea</taxon>
        <taxon>Porcellanidae</taxon>
        <taxon>Petrolisthes</taxon>
    </lineage>
</organism>
<dbReference type="Proteomes" id="UP001286313">
    <property type="component" value="Unassembled WGS sequence"/>
</dbReference>
<dbReference type="PANTHER" id="PTHR12472">
    <property type="entry name" value="RAB3-GAP REGULATORY DOMAIN"/>
    <property type="match status" value="1"/>
</dbReference>
<gene>
    <name evidence="8" type="ORF">Pcinc_022707</name>
</gene>
<proteinExistence type="inferred from homology"/>
<feature type="compositionally biased region" description="Basic and acidic residues" evidence="5">
    <location>
        <begin position="887"/>
        <end position="899"/>
    </location>
</feature>
<dbReference type="GO" id="GO:0005737">
    <property type="term" value="C:cytoplasm"/>
    <property type="evidence" value="ECO:0007669"/>
    <property type="project" value="UniProtKB-SubCell"/>
</dbReference>
<evidence type="ECO:0000256" key="1">
    <source>
        <dbReference type="ARBA" id="ARBA00004496"/>
    </source>
</evidence>
<feature type="region of interest" description="Disordered" evidence="5">
    <location>
        <begin position="31"/>
        <end position="81"/>
    </location>
</feature>
<feature type="domain" description="Rab3GAP regulatory subunit C-terminal" evidence="7">
    <location>
        <begin position="906"/>
        <end position="1410"/>
    </location>
</feature>
<keyword evidence="9" id="KW-1185">Reference proteome</keyword>
<evidence type="ECO:0008006" key="10">
    <source>
        <dbReference type="Google" id="ProtNLM"/>
    </source>
</evidence>
<comment type="subcellular location">
    <subcellularLocation>
        <location evidence="1">Cytoplasm</location>
    </subcellularLocation>
</comment>
<evidence type="ECO:0000313" key="8">
    <source>
        <dbReference type="EMBL" id="KAK3872203.1"/>
    </source>
</evidence>
<dbReference type="PANTHER" id="PTHR12472:SF0">
    <property type="entry name" value="RAB3 GTPASE-ACTIVATING PROTEIN NON-CATALYTIC SUBUNIT"/>
    <property type="match status" value="1"/>
</dbReference>
<evidence type="ECO:0000256" key="2">
    <source>
        <dbReference type="ARBA" id="ARBA00008153"/>
    </source>
</evidence>
<evidence type="ECO:0000256" key="5">
    <source>
        <dbReference type="SAM" id="MobiDB-lite"/>
    </source>
</evidence>
<feature type="domain" description="Rab3GAP regulatory subunit C-terminal" evidence="7">
    <location>
        <begin position="777"/>
        <end position="869"/>
    </location>
</feature>
<dbReference type="EMBL" id="JAWQEG010002403">
    <property type="protein sequence ID" value="KAK3872203.1"/>
    <property type="molecule type" value="Genomic_DNA"/>
</dbReference>
<name>A0AAE1FE46_PETCI</name>
<sequence length="1443" mass="159353">MSCLLDQVAAISNTSELVQWLCPHLSTSGQRFSPLPGPTHISEEDWSEDWGRWDDVDPGGGGDAGGGGSGEPRRKPSPSTQAETSWVSECYIAISPTCDLMAVAYKNRLVIFSSRWEYTAGEEGKMMLVNNWRGTVGFSASDEISAVLCLPLISINKSSTGGPDWTCIIVGFTSGYVAMYTETGLLLLSQLFEEGEVVSLKCRTANTRPTLAQDLTEELVVLYPQAITTIDGFSLLQTLRGCRNQVAKAAASGGENVTVPPLGYKKWGLVDQGLVTDFAAPGLSPPCLYDHLAQTTLSKGLTYSVPSGIPSISLLLTTGRVPYMGFLTAQEGSAPPFVADVARIYASKLKDALVSAASGWLFGKAKTKEVDQAKVKPKIEHATPLPYRWSIPDKKRIGMTVSLSSGRRLAAVTDDFGRVTLVDVQRGVALRMWKGYRDADCGWVEVTGEWDEVGRTTCFLLIYAPRRGLLEVWTPQQGPRIAAFNVPKQSRLIYTPHTLLGACSVRGLPCRVFPVIFITPDGRMSEVTVPFHLALGGKTSKRARDLHLVKSLKAHLRSGREGDVLAVLEEVKTLGVRLQAVILLITSSHLTVTLLQGLLNIFMPLYAVQEEGEEGQKMDHEGRLFGQQLVRLNQLLHLYMELTQLHTHREASPDPDHDSLVLELAKLLVLTPDETREVLSKCGQIGCFKHANTKRVTFSEESTSLTVGSFLRCWNTLDSPLVKDVSVPILPIHLKEDLQEEKRLRLGEFLYGWAWHRESVVKFRKAVKACGGDLEALLHLALEHWLLCHDATTVTALHFGTILHTLAILAEHVIVCDISEQSPWWSKVRDKLTASVQPHQAYLAALLSRGVHASLETRSQLATEKEIRQATQIKSGEEANVENSQEFEEKSSSDMKDRETTECMEQDNGSTIEKKFGFPSLNDWEGLSMEMVEWNLVLWQLQSVMPISQLFSLKPKVPLLDVSVKVLLDKGKGYVAEMLANWFISSELPLSTIVRLLGEQDKIRKRKALEAMEVDDSETSVEEMNIDLPRPVAEEVEELPDLKYAEVNELLMKVGEQFPHSVAGDAVLTNMTWELAAGWHKSQDDVNLLTQAATHLAVIANSHIRHGVGVMVWETWIGRWVQMATSLVEKAGRAPRDRTCKRDLGLSEHNLAPALLAAATLLNQLMEANVVCEVEKPMVLTGDRLWNGQEGSPALVEVTVMQKSTCYDLLHLHHQLLTVLHLMVLHGIKNTRPLSCFDGKSRSMLFKPLSTSWTGEGLTDPVVAKSKQALLFKIISATVVSLPDTTQPTQALGGSVRVALELGHSWGTSLDALRRHHICELYNYGFDALAEEVIPTINDHTSLGSQLVLLAGRRLHHQLLTSPRTAHHLALTSPTVTEWVKSCDTSVLRCPSVTLEKTLELLTRALNLLPESVSEHKLATELYHTLIAFVQDQQGNSSPPHPS</sequence>
<dbReference type="InterPro" id="IPR026059">
    <property type="entry name" value="Rab3GAP2"/>
</dbReference>
<evidence type="ECO:0000256" key="3">
    <source>
        <dbReference type="ARBA" id="ARBA00022468"/>
    </source>
</evidence>
<evidence type="ECO:0000259" key="7">
    <source>
        <dbReference type="Pfam" id="PF14656"/>
    </source>
</evidence>
<evidence type="ECO:0000313" key="9">
    <source>
        <dbReference type="Proteomes" id="UP001286313"/>
    </source>
</evidence>
<dbReference type="InterPro" id="IPR029257">
    <property type="entry name" value="RAB3GAP2_C"/>
</dbReference>
<comment type="similarity">
    <text evidence="2">Belongs to the Rab3-GAP regulatory subunit family.</text>
</comment>
<dbReference type="Pfam" id="PF14655">
    <property type="entry name" value="RAB3GAP2_N"/>
    <property type="match status" value="1"/>
</dbReference>
<dbReference type="InterPro" id="IPR032839">
    <property type="entry name" value="RAB3GAP_N"/>
</dbReference>
<keyword evidence="3" id="KW-0343">GTPase activation</keyword>
<evidence type="ECO:0000259" key="6">
    <source>
        <dbReference type="Pfam" id="PF14655"/>
    </source>
</evidence>
<dbReference type="Pfam" id="PF14656">
    <property type="entry name" value="RAB3GAP2_C"/>
    <property type="match status" value="2"/>
</dbReference>
<dbReference type="GO" id="GO:0005096">
    <property type="term" value="F:GTPase activator activity"/>
    <property type="evidence" value="ECO:0007669"/>
    <property type="project" value="UniProtKB-KW"/>
</dbReference>
<reference evidence="8" key="1">
    <citation type="submission" date="2023-10" db="EMBL/GenBank/DDBJ databases">
        <title>Genome assemblies of two species of porcelain crab, Petrolisthes cinctipes and Petrolisthes manimaculis (Anomura: Porcellanidae).</title>
        <authorList>
            <person name="Angst P."/>
        </authorList>
    </citation>
    <scope>NUCLEOTIDE SEQUENCE</scope>
    <source>
        <strain evidence="8">PB745_01</strain>
        <tissue evidence="8">Gill</tissue>
    </source>
</reference>
<accession>A0AAE1FE46</accession>
<keyword evidence="4" id="KW-0963">Cytoplasm</keyword>